<evidence type="ECO:0000256" key="2">
    <source>
        <dbReference type="ARBA" id="ARBA00004371"/>
    </source>
</evidence>
<organism evidence="13 14">
    <name type="scientific">Podarcis lilfordi</name>
    <name type="common">Lilford's wall lizard</name>
    <dbReference type="NCBI Taxonomy" id="74358"/>
    <lineage>
        <taxon>Eukaryota</taxon>
        <taxon>Metazoa</taxon>
        <taxon>Chordata</taxon>
        <taxon>Craniata</taxon>
        <taxon>Vertebrata</taxon>
        <taxon>Euteleostomi</taxon>
        <taxon>Lepidosauria</taxon>
        <taxon>Squamata</taxon>
        <taxon>Bifurcata</taxon>
        <taxon>Unidentata</taxon>
        <taxon>Episquamata</taxon>
        <taxon>Laterata</taxon>
        <taxon>Lacertibaenia</taxon>
        <taxon>Lacertidae</taxon>
        <taxon>Podarcis</taxon>
    </lineage>
</organism>
<dbReference type="GO" id="GO:0030137">
    <property type="term" value="C:COPI-coated vesicle"/>
    <property type="evidence" value="ECO:0007669"/>
    <property type="project" value="UniProtKB-SubCell"/>
</dbReference>
<gene>
    <name evidence="13" type="ORF">PODLI_1B016782</name>
</gene>
<comment type="subcellular location">
    <subcellularLocation>
        <location evidence="9">Cytoplasmic vesicle</location>
        <location evidence="9">COPI-coated vesicle</location>
    </subcellularLocation>
    <subcellularLocation>
        <location evidence="3">Endoplasmic reticulum-Golgi intermediate compartment</location>
    </subcellularLocation>
    <subcellularLocation>
        <location evidence="1">Endosome</location>
    </subcellularLocation>
    <subcellularLocation>
        <location evidence="2">Lysosome</location>
    </subcellularLocation>
</comment>
<evidence type="ECO:0000256" key="7">
    <source>
        <dbReference type="ARBA" id="ARBA00023228"/>
    </source>
</evidence>
<dbReference type="PANTHER" id="PTHR31996">
    <property type="entry name" value="COILED-COIL DOMAIN-CONTAINING PROTEIN 115"/>
    <property type="match status" value="1"/>
</dbReference>
<name>A0AA35LGD7_9SAUR</name>
<evidence type="ECO:0000256" key="3">
    <source>
        <dbReference type="ARBA" id="ARBA00004399"/>
    </source>
</evidence>
<dbReference type="Proteomes" id="UP001178461">
    <property type="component" value="Chromosome 17"/>
</dbReference>
<keyword evidence="7" id="KW-0458">Lysosome</keyword>
<dbReference type="AlphaFoldDB" id="A0AA35LGD7"/>
<dbReference type="PANTHER" id="PTHR31996:SF2">
    <property type="entry name" value="COILED-COIL DOMAIN-CONTAINING PROTEIN 115"/>
    <property type="match status" value="1"/>
</dbReference>
<evidence type="ECO:0000313" key="13">
    <source>
        <dbReference type="EMBL" id="CAI5795845.1"/>
    </source>
</evidence>
<dbReference type="Pfam" id="PF21730">
    <property type="entry name" value="Vma22_CCDC115"/>
    <property type="match status" value="1"/>
</dbReference>
<evidence type="ECO:0000256" key="4">
    <source>
        <dbReference type="ARBA" id="ARBA00022753"/>
    </source>
</evidence>
<evidence type="ECO:0000256" key="1">
    <source>
        <dbReference type="ARBA" id="ARBA00004177"/>
    </source>
</evidence>
<keyword evidence="14" id="KW-1185">Reference proteome</keyword>
<dbReference type="FunFam" id="1.10.287.3240:FF:000005">
    <property type="entry name" value="coiled-coil domain-containing protein 115"/>
    <property type="match status" value="1"/>
</dbReference>
<evidence type="ECO:0000256" key="6">
    <source>
        <dbReference type="ARBA" id="ARBA00023054"/>
    </source>
</evidence>
<dbReference type="GO" id="GO:0005764">
    <property type="term" value="C:lysosome"/>
    <property type="evidence" value="ECO:0007669"/>
    <property type="project" value="UniProtKB-SubCell"/>
</dbReference>
<dbReference type="GO" id="GO:0051082">
    <property type="term" value="F:unfolded protein binding"/>
    <property type="evidence" value="ECO:0007669"/>
    <property type="project" value="TreeGrafter"/>
</dbReference>
<evidence type="ECO:0000256" key="11">
    <source>
        <dbReference type="ARBA" id="ARBA00093634"/>
    </source>
</evidence>
<evidence type="ECO:0000256" key="8">
    <source>
        <dbReference type="ARBA" id="ARBA00023329"/>
    </source>
</evidence>
<dbReference type="GO" id="GO:0070072">
    <property type="term" value="P:vacuolar proton-transporting V-type ATPase complex assembly"/>
    <property type="evidence" value="ECO:0007669"/>
    <property type="project" value="InterPro"/>
</dbReference>
<comment type="subunit">
    <text evidence="10">Accessory component of the multisubunit proton-transporting vacuolar (V)-ATPase protein pump.</text>
</comment>
<evidence type="ECO:0000256" key="12">
    <source>
        <dbReference type="ARBA" id="ARBA00093646"/>
    </source>
</evidence>
<evidence type="ECO:0000256" key="10">
    <source>
        <dbReference type="ARBA" id="ARBA00064380"/>
    </source>
</evidence>
<keyword evidence="6" id="KW-0175">Coiled coil</keyword>
<protein>
    <recommendedName>
        <fullName evidence="11">Vacuolar ATPase assembly protein VMA22</fullName>
    </recommendedName>
    <alternativeName>
        <fullName evidence="12">Coiled-coil domain-containing protein 115</fullName>
    </alternativeName>
</protein>
<keyword evidence="4" id="KW-0967">Endosome</keyword>
<dbReference type="EMBL" id="OX395142">
    <property type="protein sequence ID" value="CAI5795845.1"/>
    <property type="molecule type" value="Genomic_DNA"/>
</dbReference>
<dbReference type="GO" id="GO:0005793">
    <property type="term" value="C:endoplasmic reticulum-Golgi intermediate compartment"/>
    <property type="evidence" value="ECO:0007669"/>
    <property type="project" value="UniProtKB-SubCell"/>
</dbReference>
<accession>A0AA35LGD7</accession>
<evidence type="ECO:0000256" key="9">
    <source>
        <dbReference type="ARBA" id="ARBA00046287"/>
    </source>
</evidence>
<sequence length="208" mass="23173">MAPAQNAGPAEVCEELDQVILHLFDTLEMLQTKRKAFNNLIEQGWFSLSKSRYAMGNKSVSPLQYGHQMTPMVQVKTRKKDNGQMGFHVVSEDVKAAKPTATDAVEEIGPSEQVLRWRKGPGKAQAPAQPPKAFHKAAEGSGHQNPLTWFGILVPQSLRQAQRTFQEGIQLAAEIASLQSDIETTQRHYHALLGEKHKLVAREKQRCP</sequence>
<evidence type="ECO:0000256" key="5">
    <source>
        <dbReference type="ARBA" id="ARBA00022824"/>
    </source>
</evidence>
<proteinExistence type="predicted"/>
<reference evidence="13" key="1">
    <citation type="submission" date="2022-12" db="EMBL/GenBank/DDBJ databases">
        <authorList>
            <person name="Alioto T."/>
            <person name="Alioto T."/>
            <person name="Gomez Garrido J."/>
        </authorList>
    </citation>
    <scope>NUCLEOTIDE SEQUENCE</scope>
</reference>
<evidence type="ECO:0000313" key="14">
    <source>
        <dbReference type="Proteomes" id="UP001178461"/>
    </source>
</evidence>
<dbReference type="GO" id="GO:0005768">
    <property type="term" value="C:endosome"/>
    <property type="evidence" value="ECO:0007669"/>
    <property type="project" value="UniProtKB-SubCell"/>
</dbReference>
<dbReference type="InterPro" id="IPR040357">
    <property type="entry name" value="Vma22/CCDC115"/>
</dbReference>
<keyword evidence="5" id="KW-0256">Endoplasmic reticulum</keyword>
<dbReference type="Gene3D" id="1.10.287.3240">
    <property type="match status" value="1"/>
</dbReference>
<keyword evidence="8" id="KW-0968">Cytoplasmic vesicle</keyword>